<keyword evidence="1" id="KW-0472">Membrane</keyword>
<organism evidence="2 3">
    <name type="scientific">Tolypothrix tenuis PCC 7101</name>
    <dbReference type="NCBI Taxonomy" id="231146"/>
    <lineage>
        <taxon>Bacteria</taxon>
        <taxon>Bacillati</taxon>
        <taxon>Cyanobacteriota</taxon>
        <taxon>Cyanophyceae</taxon>
        <taxon>Nostocales</taxon>
        <taxon>Tolypothrichaceae</taxon>
        <taxon>Tolypothrix</taxon>
    </lineage>
</organism>
<dbReference type="KEGG" id="ttq:NIES37_59610"/>
<accession>A0A1Z4N8A3</accession>
<evidence type="ECO:0000313" key="2">
    <source>
        <dbReference type="EMBL" id="BAZ01954.1"/>
    </source>
</evidence>
<sequence length="230" mass="26223">MQKRNNRQRLKLPKIRLIKRQELWVLTVQGWIIAIALVAALLFFAITHIHPFLAVNAPIKSAKILVVEGWVPDYALQEAIAEFKSGNYRQIITTGGTLEQGSYLSEYKSFADVAATTLKKLGVAPEKVIAVPAPYVIKDRSYASANEFSRWLANSEFSGESINLFSWDAHTRRSWLLFKQVLASHIQVGAISSSNRDYNPQQWWRYSQGVRTVLDEAIAYIYAQFFNWKA</sequence>
<feature type="transmembrane region" description="Helical" evidence="1">
    <location>
        <begin position="21"/>
        <end position="46"/>
    </location>
</feature>
<gene>
    <name evidence="2" type="ORF">NIES37_59610</name>
</gene>
<keyword evidence="1" id="KW-0812">Transmembrane</keyword>
<dbReference type="EMBL" id="AP018248">
    <property type="protein sequence ID" value="BAZ01954.1"/>
    <property type="molecule type" value="Genomic_DNA"/>
</dbReference>
<evidence type="ECO:0000313" key="3">
    <source>
        <dbReference type="Proteomes" id="UP000218785"/>
    </source>
</evidence>
<keyword evidence="3" id="KW-1185">Reference proteome</keyword>
<dbReference type="Proteomes" id="UP000218785">
    <property type="component" value="Chromosome"/>
</dbReference>
<name>A0A1Z4N8A3_9CYAN</name>
<evidence type="ECO:0000256" key="1">
    <source>
        <dbReference type="SAM" id="Phobius"/>
    </source>
</evidence>
<keyword evidence="1" id="KW-1133">Transmembrane helix</keyword>
<reference evidence="2 3" key="1">
    <citation type="submission" date="2017-06" db="EMBL/GenBank/DDBJ databases">
        <title>Genome sequencing of cyanobaciteial culture collection at National Institute for Environmental Studies (NIES).</title>
        <authorList>
            <person name="Hirose Y."/>
            <person name="Shimura Y."/>
            <person name="Fujisawa T."/>
            <person name="Nakamura Y."/>
            <person name="Kawachi M."/>
        </authorList>
    </citation>
    <scope>NUCLEOTIDE SEQUENCE [LARGE SCALE GENOMIC DNA]</scope>
    <source>
        <strain evidence="2 3">NIES-37</strain>
    </source>
</reference>
<protein>
    <submittedName>
        <fullName evidence="2">Uncharacterized protein</fullName>
    </submittedName>
</protein>
<dbReference type="AlphaFoldDB" id="A0A1Z4N8A3"/>
<dbReference type="RefSeq" id="WP_096581837.1">
    <property type="nucleotide sequence ID" value="NZ_CAWNJS010000001.1"/>
</dbReference>
<proteinExistence type="predicted"/>